<reference evidence="1 2" key="1">
    <citation type="submission" date="2019-05" db="EMBL/GenBank/DDBJ databases">
        <title>Another draft genome of Portunus trituberculatus and its Hox gene families provides insights of decapod evolution.</title>
        <authorList>
            <person name="Jeong J.-H."/>
            <person name="Song I."/>
            <person name="Kim S."/>
            <person name="Choi T."/>
            <person name="Kim D."/>
            <person name="Ryu S."/>
            <person name="Kim W."/>
        </authorList>
    </citation>
    <scope>NUCLEOTIDE SEQUENCE [LARGE SCALE GENOMIC DNA]</scope>
    <source>
        <tissue evidence="1">Muscle</tissue>
    </source>
</reference>
<protein>
    <submittedName>
        <fullName evidence="1">Uncharacterized protein</fullName>
    </submittedName>
</protein>
<organism evidence="1 2">
    <name type="scientific">Portunus trituberculatus</name>
    <name type="common">Swimming crab</name>
    <name type="synonym">Neptunus trituberculatus</name>
    <dbReference type="NCBI Taxonomy" id="210409"/>
    <lineage>
        <taxon>Eukaryota</taxon>
        <taxon>Metazoa</taxon>
        <taxon>Ecdysozoa</taxon>
        <taxon>Arthropoda</taxon>
        <taxon>Crustacea</taxon>
        <taxon>Multicrustacea</taxon>
        <taxon>Malacostraca</taxon>
        <taxon>Eumalacostraca</taxon>
        <taxon>Eucarida</taxon>
        <taxon>Decapoda</taxon>
        <taxon>Pleocyemata</taxon>
        <taxon>Brachyura</taxon>
        <taxon>Eubrachyura</taxon>
        <taxon>Portunoidea</taxon>
        <taxon>Portunidae</taxon>
        <taxon>Portuninae</taxon>
        <taxon>Portunus</taxon>
    </lineage>
</organism>
<dbReference type="OrthoDB" id="6359008at2759"/>
<evidence type="ECO:0000313" key="1">
    <source>
        <dbReference type="EMBL" id="MPC99213.1"/>
    </source>
</evidence>
<dbReference type="EMBL" id="VSRR010117418">
    <property type="protein sequence ID" value="MPC99213.1"/>
    <property type="molecule type" value="Genomic_DNA"/>
</dbReference>
<name>A0A5B7JXN8_PORTR</name>
<gene>
    <name evidence="1" type="ORF">E2C01_094613</name>
</gene>
<accession>A0A5B7JXN8</accession>
<evidence type="ECO:0000313" key="2">
    <source>
        <dbReference type="Proteomes" id="UP000324222"/>
    </source>
</evidence>
<comment type="caution">
    <text evidence="1">The sequence shown here is derived from an EMBL/GenBank/DDBJ whole genome shotgun (WGS) entry which is preliminary data.</text>
</comment>
<keyword evidence="2" id="KW-1185">Reference proteome</keyword>
<dbReference type="AlphaFoldDB" id="A0A5B7JXN8"/>
<sequence length="83" mass="9501">MEWWNPSVVFFRTHMVVAPKTVRPGAVYRCVVTILRVDHPVEVRAAIMRDGEEITDASNIITKDYPETLMLQVRKDDSGELIS</sequence>
<dbReference type="Gene3D" id="2.60.40.2950">
    <property type="match status" value="1"/>
</dbReference>
<proteinExistence type="predicted"/>
<dbReference type="Proteomes" id="UP000324222">
    <property type="component" value="Unassembled WGS sequence"/>
</dbReference>